<dbReference type="GO" id="GO:0005886">
    <property type="term" value="C:plasma membrane"/>
    <property type="evidence" value="ECO:0007669"/>
    <property type="project" value="UniProtKB-SubCell"/>
</dbReference>
<feature type="transmembrane region" description="Helical" evidence="6">
    <location>
        <begin position="173"/>
        <end position="192"/>
    </location>
</feature>
<keyword evidence="4 6" id="KW-1133">Transmembrane helix</keyword>
<dbReference type="EMBL" id="CAEZTW010000039">
    <property type="protein sequence ID" value="CAB4579307.1"/>
    <property type="molecule type" value="Genomic_DNA"/>
</dbReference>
<feature type="transmembrane region" description="Helical" evidence="6">
    <location>
        <begin position="35"/>
        <end position="52"/>
    </location>
</feature>
<evidence type="ECO:0000256" key="5">
    <source>
        <dbReference type="ARBA" id="ARBA00023136"/>
    </source>
</evidence>
<dbReference type="InterPro" id="IPR037185">
    <property type="entry name" value="EmrE-like"/>
</dbReference>
<dbReference type="Pfam" id="PF00892">
    <property type="entry name" value="EamA"/>
    <property type="match status" value="2"/>
</dbReference>
<dbReference type="PANTHER" id="PTHR42920:SF5">
    <property type="entry name" value="EAMA DOMAIN-CONTAINING PROTEIN"/>
    <property type="match status" value="1"/>
</dbReference>
<feature type="transmembrane region" description="Helical" evidence="6">
    <location>
        <begin position="204"/>
        <end position="222"/>
    </location>
</feature>
<feature type="domain" description="EamA" evidence="7">
    <location>
        <begin position="8"/>
        <end position="136"/>
    </location>
</feature>
<evidence type="ECO:0000256" key="4">
    <source>
        <dbReference type="ARBA" id="ARBA00022989"/>
    </source>
</evidence>
<dbReference type="InterPro" id="IPR000620">
    <property type="entry name" value="EamA_dom"/>
</dbReference>
<accession>A0A6J6ETK0</accession>
<protein>
    <submittedName>
        <fullName evidence="8">Unannotated protein</fullName>
    </submittedName>
</protein>
<keyword evidence="5 6" id="KW-0472">Membrane</keyword>
<dbReference type="SUPFAM" id="SSF103481">
    <property type="entry name" value="Multidrug resistance efflux transporter EmrE"/>
    <property type="match status" value="2"/>
</dbReference>
<evidence type="ECO:0000256" key="3">
    <source>
        <dbReference type="ARBA" id="ARBA00022692"/>
    </source>
</evidence>
<organism evidence="8">
    <name type="scientific">freshwater metagenome</name>
    <dbReference type="NCBI Taxonomy" id="449393"/>
    <lineage>
        <taxon>unclassified sequences</taxon>
        <taxon>metagenomes</taxon>
        <taxon>ecological metagenomes</taxon>
    </lineage>
</organism>
<keyword evidence="3 6" id="KW-0812">Transmembrane</keyword>
<evidence type="ECO:0000256" key="2">
    <source>
        <dbReference type="ARBA" id="ARBA00022475"/>
    </source>
</evidence>
<comment type="subcellular location">
    <subcellularLocation>
        <location evidence="1">Cell membrane</location>
        <topology evidence="1">Multi-pass membrane protein</topology>
    </subcellularLocation>
</comment>
<proteinExistence type="predicted"/>
<evidence type="ECO:0000256" key="1">
    <source>
        <dbReference type="ARBA" id="ARBA00004651"/>
    </source>
</evidence>
<feature type="transmembrane region" description="Helical" evidence="6">
    <location>
        <begin position="229"/>
        <end position="252"/>
    </location>
</feature>
<dbReference type="InterPro" id="IPR051258">
    <property type="entry name" value="Diverse_Substrate_Transporter"/>
</dbReference>
<dbReference type="PANTHER" id="PTHR42920">
    <property type="entry name" value="OS03G0707200 PROTEIN-RELATED"/>
    <property type="match status" value="1"/>
</dbReference>
<keyword evidence="2" id="KW-1003">Cell membrane</keyword>
<feature type="transmembrane region" description="Helical" evidence="6">
    <location>
        <begin position="120"/>
        <end position="141"/>
    </location>
</feature>
<evidence type="ECO:0000313" key="8">
    <source>
        <dbReference type="EMBL" id="CAB4579307.1"/>
    </source>
</evidence>
<name>A0A6J6ETK0_9ZZZZ</name>
<gene>
    <name evidence="8" type="ORF">UFOPK1766_00348</name>
</gene>
<feature type="transmembrane region" description="Helical" evidence="6">
    <location>
        <begin position="258"/>
        <end position="278"/>
    </location>
</feature>
<dbReference type="AlphaFoldDB" id="A0A6J6ETK0"/>
<evidence type="ECO:0000259" key="7">
    <source>
        <dbReference type="Pfam" id="PF00892"/>
    </source>
</evidence>
<feature type="transmembrane region" description="Helical" evidence="6">
    <location>
        <begin position="96"/>
        <end position="113"/>
    </location>
</feature>
<sequence length="292" mass="31975">MRVKALLYLGLLATTAVWGGAFLVMKDSLERQDVYSFLASRFILAALFMFLYKPRCMQGLSRVFIQRAALAGILLGSGFIFQTFGLTQTTVSNTGFITGLYLVFTPLISWILLKREIFKMQWSAVFVATIGLYLISFNGISIGIGEVLVLISAILFAGQIVALGEWSDGKNTYALTLIQILVCAFMFLGLSFKDGYQLPPDGGVWSSVLFTAFFATFIGVLIQTKAQSVMSATAAGVLLAMEVPFALFFGLYFDNDPLTFRIITGGSLVMVAMALVIWSDSKHTKSEEKKGV</sequence>
<reference evidence="8" key="1">
    <citation type="submission" date="2020-05" db="EMBL/GenBank/DDBJ databases">
        <authorList>
            <person name="Chiriac C."/>
            <person name="Salcher M."/>
            <person name="Ghai R."/>
            <person name="Kavagutti S V."/>
        </authorList>
    </citation>
    <scope>NUCLEOTIDE SEQUENCE</scope>
</reference>
<feature type="transmembrane region" description="Helical" evidence="6">
    <location>
        <begin position="147"/>
        <end position="166"/>
    </location>
</feature>
<feature type="domain" description="EamA" evidence="7">
    <location>
        <begin position="144"/>
        <end position="277"/>
    </location>
</feature>
<feature type="transmembrane region" description="Helical" evidence="6">
    <location>
        <begin position="64"/>
        <end position="84"/>
    </location>
</feature>
<evidence type="ECO:0000256" key="6">
    <source>
        <dbReference type="SAM" id="Phobius"/>
    </source>
</evidence>